<evidence type="ECO:0000256" key="1">
    <source>
        <dbReference type="ARBA" id="ARBA00023002"/>
    </source>
</evidence>
<dbReference type="EMBL" id="UINC01003300">
    <property type="protein sequence ID" value="SVA05100.1"/>
    <property type="molecule type" value="Genomic_DNA"/>
</dbReference>
<evidence type="ECO:0000259" key="3">
    <source>
        <dbReference type="Pfam" id="PF22725"/>
    </source>
</evidence>
<proteinExistence type="predicted"/>
<gene>
    <name evidence="4" type="ORF">METZ01_LOCUS57954</name>
</gene>
<feature type="domain" description="GFO/IDH/MocA-like oxidoreductase" evidence="3">
    <location>
        <begin position="133"/>
        <end position="268"/>
    </location>
</feature>
<name>A0A381SM31_9ZZZZ</name>
<evidence type="ECO:0000259" key="2">
    <source>
        <dbReference type="Pfam" id="PF01408"/>
    </source>
</evidence>
<dbReference type="InterPro" id="IPR000683">
    <property type="entry name" value="Gfo/Idh/MocA-like_OxRdtase_N"/>
</dbReference>
<dbReference type="GO" id="GO:0000166">
    <property type="term" value="F:nucleotide binding"/>
    <property type="evidence" value="ECO:0007669"/>
    <property type="project" value="InterPro"/>
</dbReference>
<dbReference type="InterPro" id="IPR055170">
    <property type="entry name" value="GFO_IDH_MocA-like_dom"/>
</dbReference>
<dbReference type="GO" id="GO:0016491">
    <property type="term" value="F:oxidoreductase activity"/>
    <property type="evidence" value="ECO:0007669"/>
    <property type="project" value="UniProtKB-KW"/>
</dbReference>
<accession>A0A381SM31</accession>
<organism evidence="4">
    <name type="scientific">marine metagenome</name>
    <dbReference type="NCBI Taxonomy" id="408172"/>
    <lineage>
        <taxon>unclassified sequences</taxon>
        <taxon>metagenomes</taxon>
        <taxon>ecological metagenomes</taxon>
    </lineage>
</organism>
<evidence type="ECO:0008006" key="5">
    <source>
        <dbReference type="Google" id="ProtNLM"/>
    </source>
</evidence>
<dbReference type="Pfam" id="PF01408">
    <property type="entry name" value="GFO_IDH_MocA"/>
    <property type="match status" value="1"/>
</dbReference>
<feature type="domain" description="Gfo/Idh/MocA-like oxidoreductase N-terminal" evidence="2">
    <location>
        <begin position="4"/>
        <end position="122"/>
    </location>
</feature>
<dbReference type="InterPro" id="IPR050463">
    <property type="entry name" value="Gfo/Idh/MocA_oxidrdct_glycsds"/>
</dbReference>
<dbReference type="InterPro" id="IPR036291">
    <property type="entry name" value="NAD(P)-bd_dom_sf"/>
</dbReference>
<dbReference type="Gene3D" id="3.30.360.10">
    <property type="entry name" value="Dihydrodipicolinate Reductase, domain 2"/>
    <property type="match status" value="1"/>
</dbReference>
<dbReference type="PANTHER" id="PTHR43818:SF11">
    <property type="entry name" value="BCDNA.GH03377"/>
    <property type="match status" value="1"/>
</dbReference>
<dbReference type="AlphaFoldDB" id="A0A381SM31"/>
<reference evidence="4" key="1">
    <citation type="submission" date="2018-05" db="EMBL/GenBank/DDBJ databases">
        <authorList>
            <person name="Lanie J.A."/>
            <person name="Ng W.-L."/>
            <person name="Kazmierczak K.M."/>
            <person name="Andrzejewski T.M."/>
            <person name="Davidsen T.M."/>
            <person name="Wayne K.J."/>
            <person name="Tettelin H."/>
            <person name="Glass J.I."/>
            <person name="Rusch D."/>
            <person name="Podicherti R."/>
            <person name="Tsui H.-C.T."/>
            <person name="Winkler M.E."/>
        </authorList>
    </citation>
    <scope>NUCLEOTIDE SEQUENCE</scope>
</reference>
<dbReference type="SUPFAM" id="SSF55347">
    <property type="entry name" value="Glyceraldehyde-3-phosphate dehydrogenase-like, C-terminal domain"/>
    <property type="match status" value="1"/>
</dbReference>
<keyword evidence="1" id="KW-0560">Oxidoreductase</keyword>
<evidence type="ECO:0000313" key="4">
    <source>
        <dbReference type="EMBL" id="SVA05100.1"/>
    </source>
</evidence>
<dbReference type="PANTHER" id="PTHR43818">
    <property type="entry name" value="BCDNA.GH03377"/>
    <property type="match status" value="1"/>
</dbReference>
<sequence>MKLVRVGIIGTSWWADAMYLPSLAGTEKATVVACCGRNEERARELASIWNIPKVYTDWGKMLDEEPLDAVLISTPNDTHCPITLAALEKGLHVLCEKPLALNYADARKMAEAAKAHQAVTMVPFTYSFLPMTQSIKRLLNEGYLGKPYHLNFRYNADYGRSPEYSWRFDQKRAGSGSLGDLGSHFIYLSVWFFGSVTHVSAELSTVIERPDLDPTGHPYLQTDDFSIIILTFSNGAKGVVQATTVAHEPTPWGQSHHFDLHGSGGTLRGWTDWERTYKLYGAKSEEKQFQEIEIPEMMWDGRQRRDIQQMYKETFRKRGKMTGEFIEAVASGKACSPTFQDGAEIQRILEAALLSAQENRKVEIKKIT</sequence>
<dbReference type="Gene3D" id="3.40.50.720">
    <property type="entry name" value="NAD(P)-binding Rossmann-like Domain"/>
    <property type="match status" value="1"/>
</dbReference>
<dbReference type="Pfam" id="PF22725">
    <property type="entry name" value="GFO_IDH_MocA_C3"/>
    <property type="match status" value="1"/>
</dbReference>
<dbReference type="SUPFAM" id="SSF51735">
    <property type="entry name" value="NAD(P)-binding Rossmann-fold domains"/>
    <property type="match status" value="1"/>
</dbReference>
<protein>
    <recommendedName>
        <fullName evidence="5">Gfo/Idh/MocA-like oxidoreductase N-terminal domain-containing protein</fullName>
    </recommendedName>
</protein>